<evidence type="ECO:0000256" key="5">
    <source>
        <dbReference type="SAM" id="Phobius"/>
    </source>
</evidence>
<feature type="non-terminal residue" evidence="7">
    <location>
        <position position="131"/>
    </location>
</feature>
<reference evidence="7" key="1">
    <citation type="journal article" date="2014" name="Front. Microbiol.">
        <title>High frequency of phylogenetically diverse reductive dehalogenase-homologous genes in deep subseafloor sedimentary metagenomes.</title>
        <authorList>
            <person name="Kawai M."/>
            <person name="Futagami T."/>
            <person name="Toyoda A."/>
            <person name="Takaki Y."/>
            <person name="Nishi S."/>
            <person name="Hori S."/>
            <person name="Arai W."/>
            <person name="Tsubouchi T."/>
            <person name="Morono Y."/>
            <person name="Uchiyama I."/>
            <person name="Ito T."/>
            <person name="Fujiyama A."/>
            <person name="Inagaki F."/>
            <person name="Takami H."/>
        </authorList>
    </citation>
    <scope>NUCLEOTIDE SEQUENCE</scope>
    <source>
        <strain evidence="7">Expedition CK06-06</strain>
    </source>
</reference>
<gene>
    <name evidence="7" type="ORF">S03H2_07947</name>
</gene>
<evidence type="ECO:0000256" key="3">
    <source>
        <dbReference type="ARBA" id="ARBA00022989"/>
    </source>
</evidence>
<organism evidence="7">
    <name type="scientific">marine sediment metagenome</name>
    <dbReference type="NCBI Taxonomy" id="412755"/>
    <lineage>
        <taxon>unclassified sequences</taxon>
        <taxon>metagenomes</taxon>
        <taxon>ecological metagenomes</taxon>
    </lineage>
</organism>
<dbReference type="AlphaFoldDB" id="X1E1R7"/>
<keyword evidence="3 5" id="KW-1133">Transmembrane helix</keyword>
<accession>X1E1R7</accession>
<dbReference type="EMBL" id="BARU01003768">
    <property type="protein sequence ID" value="GAH27221.1"/>
    <property type="molecule type" value="Genomic_DNA"/>
</dbReference>
<keyword evidence="4 5" id="KW-0472">Membrane</keyword>
<feature type="domain" description="O-antigen ligase-related" evidence="6">
    <location>
        <begin position="37"/>
        <end position="117"/>
    </location>
</feature>
<evidence type="ECO:0000259" key="6">
    <source>
        <dbReference type="Pfam" id="PF04932"/>
    </source>
</evidence>
<evidence type="ECO:0000256" key="4">
    <source>
        <dbReference type="ARBA" id="ARBA00023136"/>
    </source>
</evidence>
<evidence type="ECO:0000256" key="1">
    <source>
        <dbReference type="ARBA" id="ARBA00004141"/>
    </source>
</evidence>
<dbReference type="PANTHER" id="PTHR37422:SF13">
    <property type="entry name" value="LIPOPOLYSACCHARIDE BIOSYNTHESIS PROTEIN PA4999-RELATED"/>
    <property type="match status" value="1"/>
</dbReference>
<dbReference type="Pfam" id="PF04932">
    <property type="entry name" value="Wzy_C"/>
    <property type="match status" value="1"/>
</dbReference>
<dbReference type="GO" id="GO:0016020">
    <property type="term" value="C:membrane"/>
    <property type="evidence" value="ECO:0007669"/>
    <property type="project" value="UniProtKB-SubCell"/>
</dbReference>
<evidence type="ECO:0000313" key="7">
    <source>
        <dbReference type="EMBL" id="GAH27221.1"/>
    </source>
</evidence>
<dbReference type="InterPro" id="IPR007016">
    <property type="entry name" value="O-antigen_ligase-rel_domated"/>
</dbReference>
<feature type="transmembrane region" description="Helical" evidence="5">
    <location>
        <begin position="100"/>
        <end position="124"/>
    </location>
</feature>
<sequence length="131" mass="15284">MAFFSFYLINTPDSYILKTSLVSRTIETYRTGMHYTNRHGIIEGLKSISNYRYIFWGQAVEMFKDYPLTGVGQGSYILQLPNYLIINQTGFSQVDYSGNYYLQVLSELGFPGLLLILFIFYLLINKVFNYF</sequence>
<name>X1E1R7_9ZZZZ</name>
<protein>
    <recommendedName>
        <fullName evidence="6">O-antigen ligase-related domain-containing protein</fullName>
    </recommendedName>
</protein>
<comment type="subcellular location">
    <subcellularLocation>
        <location evidence="1">Membrane</location>
        <topology evidence="1">Multi-pass membrane protein</topology>
    </subcellularLocation>
</comment>
<keyword evidence="2 5" id="KW-0812">Transmembrane</keyword>
<dbReference type="InterPro" id="IPR051533">
    <property type="entry name" value="WaaL-like"/>
</dbReference>
<evidence type="ECO:0000256" key="2">
    <source>
        <dbReference type="ARBA" id="ARBA00022692"/>
    </source>
</evidence>
<dbReference type="PANTHER" id="PTHR37422">
    <property type="entry name" value="TEICHURONIC ACID BIOSYNTHESIS PROTEIN TUAE"/>
    <property type="match status" value="1"/>
</dbReference>
<comment type="caution">
    <text evidence="7">The sequence shown here is derived from an EMBL/GenBank/DDBJ whole genome shotgun (WGS) entry which is preliminary data.</text>
</comment>
<proteinExistence type="predicted"/>